<name>A0A9Q3B9L9_9BASI</name>
<evidence type="ECO:0000256" key="1">
    <source>
        <dbReference type="ARBA" id="ARBA00022664"/>
    </source>
</evidence>
<comment type="caution">
    <text evidence="5">The sequence shown here is derived from an EMBL/GenBank/DDBJ whole genome shotgun (WGS) entry which is preliminary data.</text>
</comment>
<accession>A0A9Q3B9L9</accession>
<evidence type="ECO:0000259" key="4">
    <source>
        <dbReference type="PROSITE" id="PS50158"/>
    </source>
</evidence>
<dbReference type="PROSITE" id="PS50158">
    <property type="entry name" value="ZF_CCHC"/>
    <property type="match status" value="1"/>
</dbReference>
<evidence type="ECO:0000313" key="5">
    <source>
        <dbReference type="EMBL" id="MBW0461135.1"/>
    </source>
</evidence>
<dbReference type="InterPro" id="IPR001878">
    <property type="entry name" value="Znf_CCHC"/>
</dbReference>
<feature type="domain" description="CCHC-type" evidence="4">
    <location>
        <begin position="22"/>
        <end position="37"/>
    </location>
</feature>
<dbReference type="SUPFAM" id="SSF57756">
    <property type="entry name" value="Retrovirus zinc finger-like domains"/>
    <property type="match status" value="1"/>
</dbReference>
<keyword evidence="2" id="KW-0479">Metal-binding</keyword>
<feature type="region of interest" description="Disordered" evidence="3">
    <location>
        <begin position="43"/>
        <end position="73"/>
    </location>
</feature>
<gene>
    <name evidence="5" type="ORF">O181_000850</name>
</gene>
<evidence type="ECO:0000256" key="3">
    <source>
        <dbReference type="SAM" id="MobiDB-lite"/>
    </source>
</evidence>
<dbReference type="Gene3D" id="4.10.60.10">
    <property type="entry name" value="Zinc finger, CCHC-type"/>
    <property type="match status" value="1"/>
</dbReference>
<dbReference type="GO" id="GO:0006397">
    <property type="term" value="P:mRNA processing"/>
    <property type="evidence" value="ECO:0007669"/>
    <property type="project" value="UniProtKB-KW"/>
</dbReference>
<organism evidence="5 6">
    <name type="scientific">Austropuccinia psidii MF-1</name>
    <dbReference type="NCBI Taxonomy" id="1389203"/>
    <lineage>
        <taxon>Eukaryota</taxon>
        <taxon>Fungi</taxon>
        <taxon>Dikarya</taxon>
        <taxon>Basidiomycota</taxon>
        <taxon>Pucciniomycotina</taxon>
        <taxon>Pucciniomycetes</taxon>
        <taxon>Pucciniales</taxon>
        <taxon>Sphaerophragmiaceae</taxon>
        <taxon>Austropuccinia</taxon>
    </lineage>
</organism>
<dbReference type="InterPro" id="IPR036875">
    <property type="entry name" value="Znf_CCHC_sf"/>
</dbReference>
<dbReference type="GO" id="GO:0008270">
    <property type="term" value="F:zinc ion binding"/>
    <property type="evidence" value="ECO:0007669"/>
    <property type="project" value="UniProtKB-KW"/>
</dbReference>
<dbReference type="AlphaFoldDB" id="A0A9Q3B9L9"/>
<dbReference type="SMART" id="SM00343">
    <property type="entry name" value="ZnF_C2HC"/>
    <property type="match status" value="1"/>
</dbReference>
<keyword evidence="6" id="KW-1185">Reference proteome</keyword>
<dbReference type="Proteomes" id="UP000765509">
    <property type="component" value="Unassembled WGS sequence"/>
</dbReference>
<dbReference type="EMBL" id="AVOT02000112">
    <property type="protein sequence ID" value="MBW0461135.1"/>
    <property type="molecule type" value="Genomic_DNA"/>
</dbReference>
<keyword evidence="1" id="KW-0507">mRNA processing</keyword>
<sequence length="119" mass="13154">MVSTSEVRQPSEHLVNKFGVLCFHCGRIGHWPVDCPQTKGVMNTNPRSSSPGPWHATRPVTPEHCTQPPTSSHYQQEHVSQVKFVEHDAADQVLIDTGASIQLSGSLRFLTALQDIPPF</sequence>
<protein>
    <recommendedName>
        <fullName evidence="4">CCHC-type domain-containing protein</fullName>
    </recommendedName>
</protein>
<evidence type="ECO:0000256" key="2">
    <source>
        <dbReference type="PROSITE-ProRule" id="PRU00047"/>
    </source>
</evidence>
<evidence type="ECO:0000313" key="6">
    <source>
        <dbReference type="Proteomes" id="UP000765509"/>
    </source>
</evidence>
<dbReference type="Pfam" id="PF00098">
    <property type="entry name" value="zf-CCHC"/>
    <property type="match status" value="1"/>
</dbReference>
<reference evidence="5" key="1">
    <citation type="submission" date="2021-03" db="EMBL/GenBank/DDBJ databases">
        <title>Draft genome sequence of rust myrtle Austropuccinia psidii MF-1, a brazilian biotype.</title>
        <authorList>
            <person name="Quecine M.C."/>
            <person name="Pachon D.M.R."/>
            <person name="Bonatelli M.L."/>
            <person name="Correr F.H."/>
            <person name="Franceschini L.M."/>
            <person name="Leite T.F."/>
            <person name="Margarido G.R.A."/>
            <person name="Almeida C.A."/>
            <person name="Ferrarezi J.A."/>
            <person name="Labate C.A."/>
        </authorList>
    </citation>
    <scope>NUCLEOTIDE SEQUENCE</scope>
    <source>
        <strain evidence="5">MF-1</strain>
    </source>
</reference>
<proteinExistence type="predicted"/>
<keyword evidence="2" id="KW-0862">Zinc</keyword>
<dbReference type="GO" id="GO:0003676">
    <property type="term" value="F:nucleic acid binding"/>
    <property type="evidence" value="ECO:0007669"/>
    <property type="project" value="InterPro"/>
</dbReference>
<keyword evidence="2" id="KW-0863">Zinc-finger</keyword>